<proteinExistence type="predicted"/>
<evidence type="ECO:0000256" key="2">
    <source>
        <dbReference type="SAM" id="Phobius"/>
    </source>
</evidence>
<evidence type="ECO:0000313" key="6">
    <source>
        <dbReference type="Proteomes" id="UP000654279"/>
    </source>
</evidence>
<dbReference type="Gene3D" id="3.40.710.10">
    <property type="entry name" value="DD-peptidase/beta-lactamase superfamily"/>
    <property type="match status" value="1"/>
</dbReference>
<feature type="chain" id="PRO_5037136369" evidence="3">
    <location>
        <begin position="26"/>
        <end position="445"/>
    </location>
</feature>
<keyword evidence="2" id="KW-1133">Transmembrane helix</keyword>
<keyword evidence="6" id="KW-1185">Reference proteome</keyword>
<feature type="transmembrane region" description="Helical" evidence="2">
    <location>
        <begin position="419"/>
        <end position="440"/>
    </location>
</feature>
<keyword evidence="5" id="KW-0378">Hydrolase</keyword>
<evidence type="ECO:0000256" key="3">
    <source>
        <dbReference type="SAM" id="SignalP"/>
    </source>
</evidence>
<comment type="caution">
    <text evidence="5">The sequence shown here is derived from an EMBL/GenBank/DDBJ whole genome shotgun (WGS) entry which is preliminary data.</text>
</comment>
<reference evidence="5" key="1">
    <citation type="submission" date="2020-08" db="EMBL/GenBank/DDBJ databases">
        <title>Genome public.</title>
        <authorList>
            <person name="Liu C."/>
            <person name="Sun Q."/>
        </authorList>
    </citation>
    <scope>NUCLEOTIDE SEQUENCE</scope>
    <source>
        <strain evidence="5">NSJ-44</strain>
    </source>
</reference>
<evidence type="ECO:0000259" key="4">
    <source>
        <dbReference type="Pfam" id="PF00768"/>
    </source>
</evidence>
<name>A0A926CZE8_9FIRM</name>
<sequence>MKTAFCALMALLVAGLWGATPIGRAAQLPVKLTGVYGDAAGLTGQQGLTRASTLDVDTGMLLGGLNDEAQFTPTGGAVTMMTADLVLQEHALDEVVEITAEMLSAVPENAMKAGLKGGDKVTVKDLIATMTLTGAQDSAQALAVYAAGSPEAFVQKMNARADELGMIHTHYTNATGIYDGAQKTATQDLLRLAYSLYKEEKAGDLFSQASIPLTATGTALKSEAVNRVEMMVSGSAAYDERVKAAFGAGSSAQEGYNTVVVAQVEGIQVIAVCCGNGNGAQVYPAISSLLDTLGEQYQRVDLAEPIAQMLEGVKDGDRELTAQIEGNIFVSAAKDWQPESGALAYTLVDRVDPPVENALYAYAAVTLSGEPVARVPLAYGRVTEPLPPQAEQDGQTADSLATQESAPPYRQSLYDRYGWIFWIVASAVLGGVVLLICNMINKRMK</sequence>
<dbReference type="GO" id="GO:0009002">
    <property type="term" value="F:serine-type D-Ala-D-Ala carboxypeptidase activity"/>
    <property type="evidence" value="ECO:0007669"/>
    <property type="project" value="InterPro"/>
</dbReference>
<feature type="region of interest" description="Disordered" evidence="1">
    <location>
        <begin position="384"/>
        <end position="403"/>
    </location>
</feature>
<evidence type="ECO:0000313" key="5">
    <source>
        <dbReference type="EMBL" id="MBC8529555.1"/>
    </source>
</evidence>
<keyword evidence="2" id="KW-0472">Membrane</keyword>
<dbReference type="RefSeq" id="WP_249285381.1">
    <property type="nucleotide sequence ID" value="NZ_JACRSO010000003.1"/>
</dbReference>
<protein>
    <submittedName>
        <fullName evidence="5">D-alanyl-D-alanine carboxypeptidase</fullName>
    </submittedName>
</protein>
<evidence type="ECO:0000256" key="1">
    <source>
        <dbReference type="SAM" id="MobiDB-lite"/>
    </source>
</evidence>
<dbReference type="Proteomes" id="UP000654279">
    <property type="component" value="Unassembled WGS sequence"/>
</dbReference>
<dbReference type="EMBL" id="JACRSO010000003">
    <property type="protein sequence ID" value="MBC8529555.1"/>
    <property type="molecule type" value="Genomic_DNA"/>
</dbReference>
<dbReference type="InterPro" id="IPR001967">
    <property type="entry name" value="Peptidase_S11_N"/>
</dbReference>
<feature type="signal peptide" evidence="3">
    <location>
        <begin position="1"/>
        <end position="25"/>
    </location>
</feature>
<keyword evidence="5" id="KW-0121">Carboxypeptidase</keyword>
<organism evidence="5 6">
    <name type="scientific">Luoshenia tenuis</name>
    <dbReference type="NCBI Taxonomy" id="2763654"/>
    <lineage>
        <taxon>Bacteria</taxon>
        <taxon>Bacillati</taxon>
        <taxon>Bacillota</taxon>
        <taxon>Clostridia</taxon>
        <taxon>Christensenellales</taxon>
        <taxon>Christensenellaceae</taxon>
        <taxon>Luoshenia</taxon>
    </lineage>
</organism>
<gene>
    <name evidence="5" type="ORF">H8699_08970</name>
</gene>
<feature type="domain" description="Peptidase S11 D-alanyl-D-alanine carboxypeptidase A N-terminal" evidence="4">
    <location>
        <begin position="54"/>
        <end position="275"/>
    </location>
</feature>
<dbReference type="Pfam" id="PF00768">
    <property type="entry name" value="Peptidase_S11"/>
    <property type="match status" value="1"/>
</dbReference>
<dbReference type="AlphaFoldDB" id="A0A926CZE8"/>
<accession>A0A926CZE8</accession>
<dbReference type="GO" id="GO:0006508">
    <property type="term" value="P:proteolysis"/>
    <property type="evidence" value="ECO:0007669"/>
    <property type="project" value="InterPro"/>
</dbReference>
<feature type="compositionally biased region" description="Polar residues" evidence="1">
    <location>
        <begin position="392"/>
        <end position="403"/>
    </location>
</feature>
<dbReference type="InterPro" id="IPR012338">
    <property type="entry name" value="Beta-lactam/transpept-like"/>
</dbReference>
<keyword evidence="5" id="KW-0645">Protease</keyword>
<keyword evidence="2" id="KW-0812">Transmembrane</keyword>
<dbReference type="SUPFAM" id="SSF56601">
    <property type="entry name" value="beta-lactamase/transpeptidase-like"/>
    <property type="match status" value="1"/>
</dbReference>
<keyword evidence="3" id="KW-0732">Signal</keyword>